<feature type="transmembrane region" description="Helical" evidence="1">
    <location>
        <begin position="178"/>
        <end position="198"/>
    </location>
</feature>
<feature type="transmembrane region" description="Helical" evidence="1">
    <location>
        <begin position="69"/>
        <end position="91"/>
    </location>
</feature>
<keyword evidence="1" id="KW-1133">Transmembrane helix</keyword>
<dbReference type="Proteomes" id="UP001216384">
    <property type="component" value="Unassembled WGS sequence"/>
</dbReference>
<accession>A0AAW6HSL3</accession>
<dbReference type="RefSeq" id="WP_255045759.1">
    <property type="nucleotide sequence ID" value="NZ_CP101415.1"/>
</dbReference>
<evidence type="ECO:0008006" key="4">
    <source>
        <dbReference type="Google" id="ProtNLM"/>
    </source>
</evidence>
<evidence type="ECO:0000313" key="3">
    <source>
        <dbReference type="Proteomes" id="UP001216384"/>
    </source>
</evidence>
<keyword evidence="1" id="KW-0472">Membrane</keyword>
<organism evidence="2 3">
    <name type="scientific">Mycoplasma bradburyae</name>
    <dbReference type="NCBI Taxonomy" id="2963128"/>
    <lineage>
        <taxon>Bacteria</taxon>
        <taxon>Bacillati</taxon>
        <taxon>Mycoplasmatota</taxon>
        <taxon>Mollicutes</taxon>
        <taxon>Mycoplasmataceae</taxon>
        <taxon>Mycoplasma</taxon>
    </lineage>
</organism>
<evidence type="ECO:0000256" key="1">
    <source>
        <dbReference type="SAM" id="Phobius"/>
    </source>
</evidence>
<protein>
    <recommendedName>
        <fullName evidence="4">RDD family protein</fullName>
    </recommendedName>
</protein>
<gene>
    <name evidence="2" type="ORF">LNO71_03590</name>
</gene>
<dbReference type="AlphaFoldDB" id="A0AAW6HSL3"/>
<name>A0AAW6HSL3_9MOLU</name>
<proteinExistence type="predicted"/>
<feature type="transmembrane region" description="Helical" evidence="1">
    <location>
        <begin position="111"/>
        <end position="136"/>
    </location>
</feature>
<comment type="caution">
    <text evidence="2">The sequence shown here is derived from an EMBL/GenBank/DDBJ whole genome shotgun (WGS) entry which is preliminary data.</text>
</comment>
<keyword evidence="1" id="KW-0812">Transmembrane</keyword>
<evidence type="ECO:0000313" key="2">
    <source>
        <dbReference type="EMBL" id="MDC4183703.1"/>
    </source>
</evidence>
<dbReference type="EMBL" id="JAJHZP010000018">
    <property type="protein sequence ID" value="MDC4183703.1"/>
    <property type="molecule type" value="Genomic_DNA"/>
</dbReference>
<reference evidence="2" key="1">
    <citation type="submission" date="2021-11" db="EMBL/GenBank/DDBJ databases">
        <title>Description of Mycoplasma bradburyaesp. nov.from sea birds: a tribute to a great mycoplasmologist.</title>
        <authorList>
            <person name="Ramirez A.S."/>
            <person name="Poveda C."/>
            <person name="Suarez-Perez A."/>
            <person name="Rosales R.S."/>
            <person name="Dijkman R."/>
            <person name="Feberwee A."/>
            <person name="Spergser J."/>
            <person name="Szostak M.P."/>
            <person name="Ressel L."/>
            <person name="Calabuig P."/>
            <person name="Catania S."/>
            <person name="Gobbo F."/>
            <person name="Timofte D."/>
            <person name="Poveda J.B."/>
        </authorList>
    </citation>
    <scope>NUCLEOTIDE SEQUENCE</scope>
    <source>
        <strain evidence="2">T264</strain>
    </source>
</reference>
<feature type="transmembrane region" description="Helical" evidence="1">
    <location>
        <begin position="21"/>
        <end position="40"/>
    </location>
</feature>
<sequence length="243" mass="28222">MLKKEQTAFSFRVSKKILSLSIFYLVSVLAFIILVLTKMLTDNLTKFKISRINENYYTQYFNINDWDSIISASLMSLGLLFGLVSFFVFLLDKNPYHFPTKIKNNKWSQALILGFIDIYKILIGTLGFFFLVTLIFKDNPYVVPTWYRPDLKRTMIENADSIKTFFSYRNTYLTNESYLINGTIFLSLIIFACLLSYVKASVFSRKTRILGALPFASLIANLIRNNKKQNIVEIRFNPIVNPL</sequence>